<evidence type="ECO:0000313" key="1">
    <source>
        <dbReference type="EMBL" id="EJX02031.1"/>
    </source>
</evidence>
<organism evidence="1">
    <name type="scientific">gut metagenome</name>
    <dbReference type="NCBI Taxonomy" id="749906"/>
    <lineage>
        <taxon>unclassified sequences</taxon>
        <taxon>metagenomes</taxon>
        <taxon>organismal metagenomes</taxon>
    </lineage>
</organism>
<reference evidence="1" key="1">
    <citation type="journal article" date="2012" name="PLoS ONE">
        <title>Gene sets for utilization of primary and secondary nutrition supplies in the distal gut of endangered iberian lynx.</title>
        <authorList>
            <person name="Alcaide M."/>
            <person name="Messina E."/>
            <person name="Richter M."/>
            <person name="Bargiela R."/>
            <person name="Peplies J."/>
            <person name="Huws S.A."/>
            <person name="Newbold C.J."/>
            <person name="Golyshin P.N."/>
            <person name="Simon M.A."/>
            <person name="Lopez G."/>
            <person name="Yakimov M.M."/>
            <person name="Ferrer M."/>
        </authorList>
    </citation>
    <scope>NUCLEOTIDE SEQUENCE</scope>
</reference>
<proteinExistence type="predicted"/>
<comment type="caution">
    <text evidence="1">The sequence shown here is derived from an EMBL/GenBank/DDBJ whole genome shotgun (WGS) entry which is preliminary data.</text>
</comment>
<gene>
    <name evidence="1" type="ORF">EVA_09865</name>
</gene>
<sequence>MTGEAQTRFCFITQPHSISTSSEVRHSDISGAIAPG</sequence>
<protein>
    <submittedName>
        <fullName evidence="1">Uncharacterized protein</fullName>
    </submittedName>
</protein>
<name>J9CPK3_9ZZZZ</name>
<dbReference type="AlphaFoldDB" id="J9CPK3"/>
<accession>J9CPK3</accession>
<dbReference type="EMBL" id="AMCI01002713">
    <property type="protein sequence ID" value="EJX02031.1"/>
    <property type="molecule type" value="Genomic_DNA"/>
</dbReference>